<feature type="non-terminal residue" evidence="3">
    <location>
        <position position="93"/>
    </location>
</feature>
<proteinExistence type="predicted"/>
<dbReference type="EMBL" id="CAJOBH010285613">
    <property type="protein sequence ID" value="CAF5174766.1"/>
    <property type="molecule type" value="Genomic_DNA"/>
</dbReference>
<evidence type="ECO:0000256" key="1">
    <source>
        <dbReference type="SAM" id="MobiDB-lite"/>
    </source>
</evidence>
<gene>
    <name evidence="3" type="ORF">BYL167_LOCUS77998</name>
    <name evidence="2" type="ORF">GIL414_LOCUS22012</name>
</gene>
<evidence type="ECO:0000313" key="4">
    <source>
        <dbReference type="Proteomes" id="UP000681967"/>
    </source>
</evidence>
<sequence>MTALVVHKPDDHINFIRECLDKVQNNSNRLRWDHFVTCSSNLKSVVPSKPAIAKNRQILLPPVRSSSSITRTRHSTTRQTSVKTSALPPIDNN</sequence>
<feature type="region of interest" description="Disordered" evidence="1">
    <location>
        <begin position="63"/>
        <end position="93"/>
    </location>
</feature>
<organism evidence="3 4">
    <name type="scientific">Rotaria magnacalcarata</name>
    <dbReference type="NCBI Taxonomy" id="392030"/>
    <lineage>
        <taxon>Eukaryota</taxon>
        <taxon>Metazoa</taxon>
        <taxon>Spiralia</taxon>
        <taxon>Gnathifera</taxon>
        <taxon>Rotifera</taxon>
        <taxon>Eurotatoria</taxon>
        <taxon>Bdelloidea</taxon>
        <taxon>Philodinida</taxon>
        <taxon>Philodinidae</taxon>
        <taxon>Rotaria</taxon>
    </lineage>
</organism>
<evidence type="ECO:0000313" key="2">
    <source>
        <dbReference type="EMBL" id="CAF4211621.1"/>
    </source>
</evidence>
<protein>
    <submittedName>
        <fullName evidence="3">Uncharacterized protein</fullName>
    </submittedName>
</protein>
<reference evidence="3" key="1">
    <citation type="submission" date="2021-02" db="EMBL/GenBank/DDBJ databases">
        <authorList>
            <person name="Nowell W R."/>
        </authorList>
    </citation>
    <scope>NUCLEOTIDE SEQUENCE</scope>
</reference>
<dbReference type="Proteomes" id="UP000681720">
    <property type="component" value="Unassembled WGS sequence"/>
</dbReference>
<comment type="caution">
    <text evidence="3">The sequence shown here is derived from an EMBL/GenBank/DDBJ whole genome shotgun (WGS) entry which is preliminary data.</text>
</comment>
<evidence type="ECO:0000313" key="3">
    <source>
        <dbReference type="EMBL" id="CAF5174766.1"/>
    </source>
</evidence>
<dbReference type="Proteomes" id="UP000681967">
    <property type="component" value="Unassembled WGS sequence"/>
</dbReference>
<accession>A0A8S3H1P1</accession>
<dbReference type="AlphaFoldDB" id="A0A8S3H1P1"/>
<name>A0A8S3H1P1_9BILA</name>
<dbReference type="EMBL" id="CAJOBJ010020581">
    <property type="protein sequence ID" value="CAF4211621.1"/>
    <property type="molecule type" value="Genomic_DNA"/>
</dbReference>